<feature type="compositionally biased region" description="Polar residues" evidence="1">
    <location>
        <begin position="54"/>
        <end position="80"/>
    </location>
</feature>
<dbReference type="Proteomes" id="UP000325081">
    <property type="component" value="Unassembled WGS sequence"/>
</dbReference>
<comment type="caution">
    <text evidence="2">The sequence shown here is derived from an EMBL/GenBank/DDBJ whole genome shotgun (WGS) entry which is preliminary data.</text>
</comment>
<protein>
    <submittedName>
        <fullName evidence="2">Subtilase family protein</fullName>
    </submittedName>
</protein>
<name>A0A5A7RIU4_STRAF</name>
<evidence type="ECO:0000313" key="3">
    <source>
        <dbReference type="Proteomes" id="UP000325081"/>
    </source>
</evidence>
<reference evidence="3" key="1">
    <citation type="journal article" date="2019" name="Curr. Biol.">
        <title>Genome Sequence of Striga asiatica Provides Insight into the Evolution of Plant Parasitism.</title>
        <authorList>
            <person name="Yoshida S."/>
            <person name="Kim S."/>
            <person name="Wafula E.K."/>
            <person name="Tanskanen J."/>
            <person name="Kim Y.M."/>
            <person name="Honaas L."/>
            <person name="Yang Z."/>
            <person name="Spallek T."/>
            <person name="Conn C.E."/>
            <person name="Ichihashi Y."/>
            <person name="Cheong K."/>
            <person name="Cui S."/>
            <person name="Der J.P."/>
            <person name="Gundlach H."/>
            <person name="Jiao Y."/>
            <person name="Hori C."/>
            <person name="Ishida J.K."/>
            <person name="Kasahara H."/>
            <person name="Kiba T."/>
            <person name="Kim M.S."/>
            <person name="Koo N."/>
            <person name="Laohavisit A."/>
            <person name="Lee Y.H."/>
            <person name="Lumba S."/>
            <person name="McCourt P."/>
            <person name="Mortimer J.C."/>
            <person name="Mutuku J.M."/>
            <person name="Nomura T."/>
            <person name="Sasaki-Sekimoto Y."/>
            <person name="Seto Y."/>
            <person name="Wang Y."/>
            <person name="Wakatake T."/>
            <person name="Sakakibara H."/>
            <person name="Demura T."/>
            <person name="Yamaguchi S."/>
            <person name="Yoneyama K."/>
            <person name="Manabe R.I."/>
            <person name="Nelson D.C."/>
            <person name="Schulman A.H."/>
            <person name="Timko M.P."/>
            <person name="dePamphilis C.W."/>
            <person name="Choi D."/>
            <person name="Shirasu K."/>
        </authorList>
    </citation>
    <scope>NUCLEOTIDE SEQUENCE [LARGE SCALE GENOMIC DNA]</scope>
    <source>
        <strain evidence="3">cv. UVA1</strain>
    </source>
</reference>
<evidence type="ECO:0000256" key="1">
    <source>
        <dbReference type="SAM" id="MobiDB-lite"/>
    </source>
</evidence>
<proteinExistence type="predicted"/>
<dbReference type="EMBL" id="BKCP01013070">
    <property type="protein sequence ID" value="GER57091.1"/>
    <property type="molecule type" value="Genomic_DNA"/>
</dbReference>
<accession>A0A5A7RIU4</accession>
<feature type="region of interest" description="Disordered" evidence="1">
    <location>
        <begin position="53"/>
        <end position="80"/>
    </location>
</feature>
<sequence length="100" mass="11547">MGWIIRHNVNENPPEFLCPNYSSGSQFFTIRVTISHHTNVPFWRSCRIWHQGSKRNSSGLTSFEQPQKVSQNMQKQNKTQGVRKKLQGFVVVFPAGKTSR</sequence>
<keyword evidence="3" id="KW-1185">Reference proteome</keyword>
<dbReference type="OrthoDB" id="914080at2759"/>
<evidence type="ECO:0000313" key="2">
    <source>
        <dbReference type="EMBL" id="GER57091.1"/>
    </source>
</evidence>
<gene>
    <name evidence="2" type="ORF">STAS_34881</name>
</gene>
<organism evidence="2 3">
    <name type="scientific">Striga asiatica</name>
    <name type="common">Asiatic witchweed</name>
    <name type="synonym">Buchnera asiatica</name>
    <dbReference type="NCBI Taxonomy" id="4170"/>
    <lineage>
        <taxon>Eukaryota</taxon>
        <taxon>Viridiplantae</taxon>
        <taxon>Streptophyta</taxon>
        <taxon>Embryophyta</taxon>
        <taxon>Tracheophyta</taxon>
        <taxon>Spermatophyta</taxon>
        <taxon>Magnoliopsida</taxon>
        <taxon>eudicotyledons</taxon>
        <taxon>Gunneridae</taxon>
        <taxon>Pentapetalae</taxon>
        <taxon>asterids</taxon>
        <taxon>lamiids</taxon>
        <taxon>Lamiales</taxon>
        <taxon>Orobanchaceae</taxon>
        <taxon>Buchnereae</taxon>
        <taxon>Striga</taxon>
    </lineage>
</organism>
<dbReference type="AlphaFoldDB" id="A0A5A7RIU4"/>